<dbReference type="Gene3D" id="3.30.1490.300">
    <property type="match status" value="1"/>
</dbReference>
<dbReference type="Pfam" id="PF11104">
    <property type="entry name" value="PilM_2"/>
    <property type="match status" value="1"/>
</dbReference>
<dbReference type="SUPFAM" id="SSF53067">
    <property type="entry name" value="Actin-like ATPase domain"/>
    <property type="match status" value="2"/>
</dbReference>
<gene>
    <name evidence="1" type="primary">pilM</name>
    <name evidence="1" type="ORF">GKZ28_02500</name>
</gene>
<evidence type="ECO:0000313" key="1">
    <source>
        <dbReference type="EMBL" id="MVX62573.1"/>
    </source>
</evidence>
<dbReference type="AlphaFoldDB" id="A0A964W112"/>
<dbReference type="InterPro" id="IPR043129">
    <property type="entry name" value="ATPase_NBD"/>
</dbReference>
<evidence type="ECO:0000313" key="2">
    <source>
        <dbReference type="Proteomes" id="UP000656077"/>
    </source>
</evidence>
<dbReference type="Proteomes" id="UP000656077">
    <property type="component" value="Unassembled WGS sequence"/>
</dbReference>
<dbReference type="PIRSF" id="PIRSF019169">
    <property type="entry name" value="PilM"/>
    <property type="match status" value="1"/>
</dbReference>
<organism evidence="1 2">
    <name type="scientific">Clostridium chromiireducens</name>
    <dbReference type="NCBI Taxonomy" id="225345"/>
    <lineage>
        <taxon>Bacteria</taxon>
        <taxon>Bacillati</taxon>
        <taxon>Bacillota</taxon>
        <taxon>Clostridia</taxon>
        <taxon>Eubacteriales</taxon>
        <taxon>Clostridiaceae</taxon>
        <taxon>Clostridium</taxon>
    </lineage>
</organism>
<reference evidence="1" key="1">
    <citation type="submission" date="2019-12" db="EMBL/GenBank/DDBJ databases">
        <title>Microbes associate with the intestines of laboratory mice.</title>
        <authorList>
            <person name="Navarre W."/>
            <person name="Wong E."/>
        </authorList>
    </citation>
    <scope>NUCLEOTIDE SEQUENCE</scope>
    <source>
        <strain evidence="1">NM79_F5</strain>
    </source>
</reference>
<accession>A0A964W112</accession>
<dbReference type="PANTHER" id="PTHR32432">
    <property type="entry name" value="CELL DIVISION PROTEIN FTSA-RELATED"/>
    <property type="match status" value="1"/>
</dbReference>
<sequence>MKNMFIKKSEDHNDQDLKKGFDFKELMNMDLENVKTKFSKKLSKMNKISTPEKKRKVVAFDMGSSTIKIVVGTYYKNDLSIDKYITIKTPKDAIIDGEIKKSDELAMKLGEVLKKNGIKTKDATCTTNSTLIINREILIPKVEEEEMDTVVRYEIQQYLPINLEDYILQVTILGEEIVDETTKLNVRVIAYPEKIARGYYNLLLKLDLKPYALDVNYNAVNKFMNFTGINSEFEYKSKDSVAFIDMGASFIDVNIYKDGQLDFTRIIKDGGNDIDEILLRRSGVKASEIEDFKIRNINLKGELDPLNIQVKDIVDDWIEKIEKIIQFYKNRNIENQIDKIIIFGGSSKLNGMESYMAEKLGIKTKINGITKIAFKSNDDGKPIDDFINVIGSVIRI</sequence>
<dbReference type="NCBIfam" id="TIGR01175">
    <property type="entry name" value="pilM"/>
    <property type="match status" value="1"/>
</dbReference>
<dbReference type="InterPro" id="IPR050696">
    <property type="entry name" value="FtsA/MreB"/>
</dbReference>
<name>A0A964W112_9CLOT</name>
<dbReference type="EMBL" id="WSRQ01000003">
    <property type="protein sequence ID" value="MVX62573.1"/>
    <property type="molecule type" value="Genomic_DNA"/>
</dbReference>
<comment type="caution">
    <text evidence="1">The sequence shown here is derived from an EMBL/GenBank/DDBJ whole genome shotgun (WGS) entry which is preliminary data.</text>
</comment>
<proteinExistence type="predicted"/>
<protein>
    <submittedName>
        <fullName evidence="1">Type IV pilus assembly protein PilM</fullName>
    </submittedName>
</protein>
<dbReference type="InterPro" id="IPR005883">
    <property type="entry name" value="PilM"/>
</dbReference>
<dbReference type="PANTHER" id="PTHR32432:SF3">
    <property type="entry name" value="ETHANOLAMINE UTILIZATION PROTEIN EUTJ"/>
    <property type="match status" value="1"/>
</dbReference>
<dbReference type="Gene3D" id="3.30.420.40">
    <property type="match status" value="2"/>
</dbReference>
<dbReference type="CDD" id="cd24049">
    <property type="entry name" value="ASKHA_NBD_PilM"/>
    <property type="match status" value="1"/>
</dbReference>